<dbReference type="Pfam" id="PF05739">
    <property type="entry name" value="SNARE"/>
    <property type="match status" value="1"/>
</dbReference>
<keyword evidence="5 7" id="KW-0472">Membrane</keyword>
<evidence type="ECO:0000256" key="5">
    <source>
        <dbReference type="ARBA" id="ARBA00023136"/>
    </source>
</evidence>
<dbReference type="SMART" id="SM00503">
    <property type="entry name" value="SynN"/>
    <property type="match status" value="1"/>
</dbReference>
<dbReference type="EMBL" id="KB932912">
    <property type="protein sequence ID" value="EOO02623.1"/>
    <property type="molecule type" value="Genomic_DNA"/>
</dbReference>
<dbReference type="CDD" id="cd15849">
    <property type="entry name" value="SNARE_Sso1"/>
    <property type="match status" value="1"/>
</dbReference>
<dbReference type="GO" id="GO:0000149">
    <property type="term" value="F:SNARE binding"/>
    <property type="evidence" value="ECO:0007669"/>
    <property type="project" value="TreeGrafter"/>
</dbReference>
<evidence type="ECO:0000256" key="3">
    <source>
        <dbReference type="ARBA" id="ARBA00022692"/>
    </source>
</evidence>
<sequence length="319" mass="35654">MSYSQYSGNPYQQGPSQESGYGYGNPYGQQEQHEMQPYGQPYDQQPAAAPAVHVLSQQDFLSRVSHVRSEIRSLTADVQQIAGLHQRALAGSDPQAQQQLDGLVASTQLKNTSIRDQIRSLKADVERTTDGSAGLKKRQFDALNNDFKKELQGYLQEEQQYKERYRDQIARQYRIVNPDATETEVREAADRDWGNEGIFQTALRTNRTGQASAVLGAVRARHNELQKIEQSITELAGLFQDLDTLVVQQEPTVIRAEEQTEQTNQHLQKGNEQVAVGITHARRARKLKWWCALVVLLIVIAIALGVALGLTVGKNATSK</sequence>
<dbReference type="HOGENOM" id="CLU_042423_0_0_1"/>
<dbReference type="OrthoDB" id="10255013at2759"/>
<dbReference type="InterPro" id="IPR010989">
    <property type="entry name" value="SNARE"/>
</dbReference>
<keyword evidence="4 7" id="KW-1133">Transmembrane helix</keyword>
<protein>
    <submittedName>
        <fullName evidence="9">Putative snare domain-containing protein</fullName>
    </submittedName>
</protein>
<dbReference type="GO" id="GO:0012505">
    <property type="term" value="C:endomembrane system"/>
    <property type="evidence" value="ECO:0007669"/>
    <property type="project" value="TreeGrafter"/>
</dbReference>
<feature type="region of interest" description="Disordered" evidence="6">
    <location>
        <begin position="1"/>
        <end position="40"/>
    </location>
</feature>
<dbReference type="GO" id="GO:0006887">
    <property type="term" value="P:exocytosis"/>
    <property type="evidence" value="ECO:0007669"/>
    <property type="project" value="TreeGrafter"/>
</dbReference>
<evidence type="ECO:0000256" key="7">
    <source>
        <dbReference type="SAM" id="Phobius"/>
    </source>
</evidence>
<dbReference type="SUPFAM" id="SSF47661">
    <property type="entry name" value="t-snare proteins"/>
    <property type="match status" value="1"/>
</dbReference>
<dbReference type="SMART" id="SM00397">
    <property type="entry name" value="t_SNARE"/>
    <property type="match status" value="1"/>
</dbReference>
<dbReference type="AlphaFoldDB" id="R8BT96"/>
<organism evidence="9 10">
    <name type="scientific">Phaeoacremonium minimum (strain UCR-PA7)</name>
    <name type="common">Esca disease fungus</name>
    <name type="synonym">Togninia minima</name>
    <dbReference type="NCBI Taxonomy" id="1286976"/>
    <lineage>
        <taxon>Eukaryota</taxon>
        <taxon>Fungi</taxon>
        <taxon>Dikarya</taxon>
        <taxon>Ascomycota</taxon>
        <taxon>Pezizomycotina</taxon>
        <taxon>Sordariomycetes</taxon>
        <taxon>Sordariomycetidae</taxon>
        <taxon>Togniniales</taxon>
        <taxon>Togniniaceae</taxon>
        <taxon>Phaeoacremonium</taxon>
    </lineage>
</organism>
<evidence type="ECO:0000313" key="10">
    <source>
        <dbReference type="Proteomes" id="UP000014074"/>
    </source>
</evidence>
<dbReference type="GO" id="GO:0048278">
    <property type="term" value="P:vesicle docking"/>
    <property type="evidence" value="ECO:0007669"/>
    <property type="project" value="TreeGrafter"/>
</dbReference>
<comment type="subcellular location">
    <subcellularLocation>
        <location evidence="1">Membrane</location>
        <topology evidence="1">Single-pass type IV membrane protein</topology>
    </subcellularLocation>
</comment>
<dbReference type="GO" id="GO:0006906">
    <property type="term" value="P:vesicle fusion"/>
    <property type="evidence" value="ECO:0007669"/>
    <property type="project" value="TreeGrafter"/>
</dbReference>
<evidence type="ECO:0000313" key="9">
    <source>
        <dbReference type="EMBL" id="EOO02623.1"/>
    </source>
</evidence>
<reference evidence="10" key="1">
    <citation type="journal article" date="2013" name="Genome Announc.">
        <title>Draft genome sequence of the ascomycete Phaeoacremonium aleophilum strain UCR-PA7, a causal agent of the esca disease complex in grapevines.</title>
        <authorList>
            <person name="Blanco-Ulate B."/>
            <person name="Rolshausen P."/>
            <person name="Cantu D."/>
        </authorList>
    </citation>
    <scope>NUCLEOTIDE SEQUENCE [LARGE SCALE GENOMIC DNA]</scope>
    <source>
        <strain evidence="10">UCR-PA7</strain>
    </source>
</reference>
<accession>R8BT96</accession>
<dbReference type="Pfam" id="PF00804">
    <property type="entry name" value="Syntaxin"/>
    <property type="match status" value="1"/>
</dbReference>
<keyword evidence="10" id="KW-1185">Reference proteome</keyword>
<dbReference type="KEGG" id="tmn:UCRPA7_1865"/>
<dbReference type="InterPro" id="IPR000727">
    <property type="entry name" value="T_SNARE_dom"/>
</dbReference>
<dbReference type="PANTHER" id="PTHR19957:SF307">
    <property type="entry name" value="PROTEIN SSO1-RELATED"/>
    <property type="match status" value="1"/>
</dbReference>
<dbReference type="PROSITE" id="PS50192">
    <property type="entry name" value="T_SNARE"/>
    <property type="match status" value="1"/>
</dbReference>
<dbReference type="PANTHER" id="PTHR19957">
    <property type="entry name" value="SYNTAXIN"/>
    <property type="match status" value="1"/>
</dbReference>
<dbReference type="RefSeq" id="XP_007912635.1">
    <property type="nucleotide sequence ID" value="XM_007914444.1"/>
</dbReference>
<feature type="transmembrane region" description="Helical" evidence="7">
    <location>
        <begin position="289"/>
        <end position="312"/>
    </location>
</feature>
<feature type="domain" description="T-SNARE coiled-coil homology" evidence="8">
    <location>
        <begin position="215"/>
        <end position="277"/>
    </location>
</feature>
<dbReference type="GO" id="GO:0005886">
    <property type="term" value="C:plasma membrane"/>
    <property type="evidence" value="ECO:0007669"/>
    <property type="project" value="TreeGrafter"/>
</dbReference>
<name>R8BT96_PHAM7</name>
<proteinExistence type="inferred from homology"/>
<dbReference type="GO" id="GO:0006886">
    <property type="term" value="P:intracellular protein transport"/>
    <property type="evidence" value="ECO:0007669"/>
    <property type="project" value="TreeGrafter"/>
</dbReference>
<evidence type="ECO:0000256" key="4">
    <source>
        <dbReference type="ARBA" id="ARBA00022989"/>
    </source>
</evidence>
<dbReference type="InterPro" id="IPR045242">
    <property type="entry name" value="Syntaxin"/>
</dbReference>
<evidence type="ECO:0000259" key="8">
    <source>
        <dbReference type="PROSITE" id="PS50192"/>
    </source>
</evidence>
<evidence type="ECO:0000256" key="2">
    <source>
        <dbReference type="ARBA" id="ARBA00009063"/>
    </source>
</evidence>
<evidence type="ECO:0000256" key="1">
    <source>
        <dbReference type="ARBA" id="ARBA00004211"/>
    </source>
</evidence>
<evidence type="ECO:0000256" key="6">
    <source>
        <dbReference type="SAM" id="MobiDB-lite"/>
    </source>
</evidence>
<gene>
    <name evidence="9" type="ORF">UCRPA7_1865</name>
</gene>
<dbReference type="eggNOG" id="KOG0810">
    <property type="taxonomic scope" value="Eukaryota"/>
</dbReference>
<comment type="similarity">
    <text evidence="2">Belongs to the syntaxin family.</text>
</comment>
<dbReference type="GeneID" id="19322058"/>
<dbReference type="GO" id="GO:0005484">
    <property type="term" value="F:SNAP receptor activity"/>
    <property type="evidence" value="ECO:0007669"/>
    <property type="project" value="TreeGrafter"/>
</dbReference>
<keyword evidence="3 7" id="KW-0812">Transmembrane</keyword>
<dbReference type="Proteomes" id="UP000014074">
    <property type="component" value="Unassembled WGS sequence"/>
</dbReference>
<dbReference type="InterPro" id="IPR006011">
    <property type="entry name" value="Syntaxin_N"/>
</dbReference>
<dbReference type="Gene3D" id="1.20.58.70">
    <property type="match status" value="1"/>
</dbReference>
<feature type="compositionally biased region" description="Polar residues" evidence="6">
    <location>
        <begin position="1"/>
        <end position="19"/>
    </location>
</feature>
<dbReference type="GO" id="GO:0031201">
    <property type="term" value="C:SNARE complex"/>
    <property type="evidence" value="ECO:0007669"/>
    <property type="project" value="TreeGrafter"/>
</dbReference>